<feature type="domain" description="Putative radical SAM N-terminal" evidence="2">
    <location>
        <begin position="28"/>
        <end position="175"/>
    </location>
</feature>
<organism evidence="3 4">
    <name type="scientific">Anaeroglobus geminatus F0357</name>
    <dbReference type="NCBI Taxonomy" id="861450"/>
    <lineage>
        <taxon>Bacteria</taxon>
        <taxon>Bacillati</taxon>
        <taxon>Bacillota</taxon>
        <taxon>Negativicutes</taxon>
        <taxon>Veillonellales</taxon>
        <taxon>Veillonellaceae</taxon>
        <taxon>Anaeroglobus</taxon>
    </lineage>
</organism>
<reference evidence="3 4" key="1">
    <citation type="submission" date="2011-08" db="EMBL/GenBank/DDBJ databases">
        <authorList>
            <person name="Weinstock G."/>
            <person name="Sodergren E."/>
            <person name="Clifton S."/>
            <person name="Fulton L."/>
            <person name="Fulton B."/>
            <person name="Courtney L."/>
            <person name="Fronick C."/>
            <person name="Harrison M."/>
            <person name="Strong C."/>
            <person name="Farmer C."/>
            <person name="Delahaunty K."/>
            <person name="Markovic C."/>
            <person name="Hall O."/>
            <person name="Minx P."/>
            <person name="Tomlinson C."/>
            <person name="Mitreva M."/>
            <person name="Hou S."/>
            <person name="Chen J."/>
            <person name="Wollam A."/>
            <person name="Pepin K.H."/>
            <person name="Johnson M."/>
            <person name="Bhonagiri V."/>
            <person name="Zhang X."/>
            <person name="Suruliraj S."/>
            <person name="Warren W."/>
            <person name="Chinwalla A."/>
            <person name="Mardis E.R."/>
            <person name="Wilson R.K."/>
        </authorList>
    </citation>
    <scope>NUCLEOTIDE SEQUENCE [LARGE SCALE GENOMIC DNA]</scope>
    <source>
        <strain evidence="3 4">F0357</strain>
    </source>
</reference>
<sequence length="309" mass="35514">MNFALADEDVRLVVQEGDTLKECYFQKRFGEDIGITMEAAVFDRIRQCRNNCIFCFIAQMPQGMRPSLYVRDDDYRMSFLTGSFITLSNMNEADIERIVRFHLSPLHVSVHTTNGELRKRMMRQDETENIMAQLRRLTENDIELYCQIVLVPGYNDGAEFTKTLHDLASLQPQVLGVAVVPLGTTKFRAGCKELKPVTKEIAADIIRRSRPFIEKGRKEDTGSFVYLADEFFLKAGVPVPGNEYYDGYAQIEDGVGMLRYFEQEWHRWDGKARKAYDKPLRLALFTGSLAYDCLKELIEEIDVENLASI</sequence>
<evidence type="ECO:0000259" key="2">
    <source>
        <dbReference type="Pfam" id="PF19238"/>
    </source>
</evidence>
<evidence type="ECO:0000259" key="1">
    <source>
        <dbReference type="Pfam" id="PF04459"/>
    </source>
</evidence>
<feature type="domain" description="DUF512" evidence="1">
    <location>
        <begin position="180"/>
        <end position="304"/>
    </location>
</feature>
<evidence type="ECO:0000313" key="3">
    <source>
        <dbReference type="EMBL" id="EHM39906.1"/>
    </source>
</evidence>
<accession>G9YI96</accession>
<dbReference type="InterPro" id="IPR007549">
    <property type="entry name" value="DUF512"/>
</dbReference>
<dbReference type="EMBL" id="AGCJ01000058">
    <property type="protein sequence ID" value="EHM39906.1"/>
    <property type="molecule type" value="Genomic_DNA"/>
</dbReference>
<comment type="caution">
    <text evidence="3">The sequence shown here is derived from an EMBL/GenBank/DDBJ whole genome shotgun (WGS) entry which is preliminary data.</text>
</comment>
<dbReference type="eggNOG" id="COG1625">
    <property type="taxonomic scope" value="Bacteria"/>
</dbReference>
<dbReference type="RefSeq" id="WP_006790356.1">
    <property type="nucleotide sequence ID" value="NZ_JH417599.1"/>
</dbReference>
<dbReference type="Gene3D" id="3.20.20.70">
    <property type="entry name" value="Aldolase class I"/>
    <property type="match status" value="1"/>
</dbReference>
<dbReference type="Proteomes" id="UP000005481">
    <property type="component" value="Unassembled WGS sequence"/>
</dbReference>
<protein>
    <submittedName>
        <fullName evidence="3">Putative FeS-containing Cyanobacterial-specific oxidoreductase</fullName>
    </submittedName>
</protein>
<dbReference type="Pfam" id="PF19238">
    <property type="entry name" value="Radical_SAM_2"/>
    <property type="match status" value="1"/>
</dbReference>
<dbReference type="OrthoDB" id="9774724at2"/>
<dbReference type="PATRIC" id="fig|861450.3.peg.1279"/>
<name>G9YI96_9FIRM</name>
<gene>
    <name evidence="3" type="ORF">HMPREF0080_01386</name>
</gene>
<keyword evidence="4" id="KW-1185">Reference proteome</keyword>
<dbReference type="CDD" id="cd01335">
    <property type="entry name" value="Radical_SAM"/>
    <property type="match status" value="1"/>
</dbReference>
<dbReference type="InterPro" id="IPR045375">
    <property type="entry name" value="Put_radical_SAM-like_N"/>
</dbReference>
<dbReference type="HOGENOM" id="CLU_037396_0_0_9"/>
<proteinExistence type="predicted"/>
<dbReference type="InterPro" id="IPR013785">
    <property type="entry name" value="Aldolase_TIM"/>
</dbReference>
<dbReference type="SUPFAM" id="SSF102114">
    <property type="entry name" value="Radical SAM enzymes"/>
    <property type="match status" value="1"/>
</dbReference>
<dbReference type="AlphaFoldDB" id="G9YI96"/>
<dbReference type="STRING" id="861450.HMPREF0080_01386"/>
<evidence type="ECO:0000313" key="4">
    <source>
        <dbReference type="Proteomes" id="UP000005481"/>
    </source>
</evidence>
<dbReference type="InterPro" id="IPR058240">
    <property type="entry name" value="rSAM_sf"/>
</dbReference>
<dbReference type="Pfam" id="PF04459">
    <property type="entry name" value="DUF512"/>
    <property type="match status" value="1"/>
</dbReference>